<name>A0A8E0NBB2_9CAUL</name>
<keyword evidence="3" id="KW-1185">Reference proteome</keyword>
<evidence type="ECO:0000256" key="1">
    <source>
        <dbReference type="SAM" id="SignalP"/>
    </source>
</evidence>
<dbReference type="PROSITE" id="PS51257">
    <property type="entry name" value="PROKAR_LIPOPROTEIN"/>
    <property type="match status" value="1"/>
</dbReference>
<evidence type="ECO:0008006" key="4">
    <source>
        <dbReference type="Google" id="ProtNLM"/>
    </source>
</evidence>
<reference evidence="3" key="1">
    <citation type="journal article" date="2013" name="Genome Announc.">
        <title>Draft Genome Sequence of the Dimorphic Prosthecate Bacterium Brevundimonas abyssalis TAR-001T.</title>
        <authorList>
            <person name="Tsubouchi T."/>
            <person name="Nishi S."/>
            <person name="Usui K."/>
            <person name="Shimane Y."/>
            <person name="Takaki Y."/>
            <person name="Maruyama T."/>
            <person name="Hatada Y."/>
        </authorList>
    </citation>
    <scope>NUCLEOTIDE SEQUENCE [LARGE SCALE GENOMIC DNA]</scope>
    <source>
        <strain evidence="3">TAR-001</strain>
    </source>
</reference>
<accession>A0A8E0NBB2</accession>
<protein>
    <recommendedName>
        <fullName evidence="4">Lipoprotein</fullName>
    </recommendedName>
</protein>
<comment type="caution">
    <text evidence="2">The sequence shown here is derived from an EMBL/GenBank/DDBJ whole genome shotgun (WGS) entry which is preliminary data.</text>
</comment>
<feature type="signal peptide" evidence="1">
    <location>
        <begin position="1"/>
        <end position="17"/>
    </location>
</feature>
<dbReference type="OrthoDB" id="7206861at2"/>
<sequence>MRIALLALAAITLTACATGAGGDRYNDELDRLSQSCQERGGILTPAGTQSGRPNTDYVCEIRGAGGSLPRD</sequence>
<evidence type="ECO:0000313" key="2">
    <source>
        <dbReference type="EMBL" id="GAD58842.1"/>
    </source>
</evidence>
<proteinExistence type="predicted"/>
<organism evidence="2 3">
    <name type="scientific">Brevundimonas abyssalis TAR-001</name>
    <dbReference type="NCBI Taxonomy" id="1391729"/>
    <lineage>
        <taxon>Bacteria</taxon>
        <taxon>Pseudomonadati</taxon>
        <taxon>Pseudomonadota</taxon>
        <taxon>Alphaproteobacteria</taxon>
        <taxon>Caulobacterales</taxon>
        <taxon>Caulobacteraceae</taxon>
        <taxon>Brevundimonas</taxon>
    </lineage>
</organism>
<dbReference type="RefSeq" id="WP_021696938.1">
    <property type="nucleotide sequence ID" value="NZ_BATC01000013.1"/>
</dbReference>
<dbReference type="Proteomes" id="UP000016569">
    <property type="component" value="Unassembled WGS sequence"/>
</dbReference>
<dbReference type="AlphaFoldDB" id="A0A8E0NBB2"/>
<gene>
    <name evidence="2" type="ORF">MBEBAB_1092</name>
</gene>
<feature type="chain" id="PRO_5034180028" description="Lipoprotein" evidence="1">
    <location>
        <begin position="18"/>
        <end position="71"/>
    </location>
</feature>
<dbReference type="EMBL" id="BATC01000013">
    <property type="protein sequence ID" value="GAD58842.1"/>
    <property type="molecule type" value="Genomic_DNA"/>
</dbReference>
<keyword evidence="1" id="KW-0732">Signal</keyword>
<evidence type="ECO:0000313" key="3">
    <source>
        <dbReference type="Proteomes" id="UP000016569"/>
    </source>
</evidence>